<sequence>MGGTLATRFGVPHLDVDDFYWMPTDPPYSIKRTPADRVRLIAQQQREADGWVLSGSFIGWGEALVQAVDLIVFLITPTMVRLQRLDAREEDRHGARIRPGGDMHEASRAFREWASRYDDPSFEGRNRAQHERWLAGQGAPVQRLDGERPVEELVLSVAEALSRR</sequence>
<dbReference type="InterPro" id="IPR027417">
    <property type="entry name" value="P-loop_NTPase"/>
</dbReference>
<dbReference type="NCBIfam" id="NF004861">
    <property type="entry name" value="PRK06217.1"/>
    <property type="match status" value="1"/>
</dbReference>
<evidence type="ECO:0000313" key="2">
    <source>
        <dbReference type="Proteomes" id="UP001224682"/>
    </source>
</evidence>
<keyword evidence="1" id="KW-0808">Transferase</keyword>
<keyword evidence="1" id="KW-0418">Kinase</keyword>
<dbReference type="PANTHER" id="PTHR37816:SF2">
    <property type="entry name" value="DNA TOPOLOGY MODULATION PROTEIN FLAR-RELATED PROTEIN"/>
    <property type="match status" value="1"/>
</dbReference>
<dbReference type="SUPFAM" id="SSF52540">
    <property type="entry name" value="P-loop containing nucleoside triphosphate hydrolases"/>
    <property type="match status" value="1"/>
</dbReference>
<dbReference type="InterPro" id="IPR052922">
    <property type="entry name" value="Cytidylate_Kinase-2"/>
</dbReference>
<reference evidence="1 2" key="1">
    <citation type="submission" date="2023-07" db="EMBL/GenBank/DDBJ databases">
        <title>Genomic Encyclopedia of Type Strains, Phase IV (KMG-IV): sequencing the most valuable type-strain genomes for metagenomic binning, comparative biology and taxonomic classification.</title>
        <authorList>
            <person name="Goeker M."/>
        </authorList>
    </citation>
    <scope>NUCLEOTIDE SEQUENCE [LARGE SCALE GENOMIC DNA]</scope>
    <source>
        <strain evidence="1 2">DSM 2457</strain>
    </source>
</reference>
<comment type="caution">
    <text evidence="1">The sequence shown here is derived from an EMBL/GenBank/DDBJ whole genome shotgun (WGS) entry which is preliminary data.</text>
</comment>
<evidence type="ECO:0000313" key="1">
    <source>
        <dbReference type="EMBL" id="MDQ0303519.1"/>
    </source>
</evidence>
<proteinExistence type="predicted"/>
<dbReference type="GO" id="GO:0016301">
    <property type="term" value="F:kinase activity"/>
    <property type="evidence" value="ECO:0007669"/>
    <property type="project" value="UniProtKB-KW"/>
</dbReference>
<gene>
    <name evidence="1" type="ORF">J2S75_002553</name>
</gene>
<dbReference type="EMBL" id="JAUSUI010000005">
    <property type="protein sequence ID" value="MDQ0303519.1"/>
    <property type="molecule type" value="Genomic_DNA"/>
</dbReference>
<organism evidence="1 2">
    <name type="scientific">Ancylobacter polymorphus</name>
    <dbReference type="NCBI Taxonomy" id="223390"/>
    <lineage>
        <taxon>Bacteria</taxon>
        <taxon>Pseudomonadati</taxon>
        <taxon>Pseudomonadota</taxon>
        <taxon>Alphaproteobacteria</taxon>
        <taxon>Hyphomicrobiales</taxon>
        <taxon>Xanthobacteraceae</taxon>
        <taxon>Ancylobacter</taxon>
    </lineage>
</organism>
<keyword evidence="2" id="KW-1185">Reference proteome</keyword>
<protein>
    <submittedName>
        <fullName evidence="1">Adenylate kinase family enzyme</fullName>
    </submittedName>
</protein>
<dbReference type="Proteomes" id="UP001224682">
    <property type="component" value="Unassembled WGS sequence"/>
</dbReference>
<name>A0ABU0BGB3_9HYPH</name>
<dbReference type="Gene3D" id="3.40.50.300">
    <property type="entry name" value="P-loop containing nucleotide triphosphate hydrolases"/>
    <property type="match status" value="1"/>
</dbReference>
<dbReference type="PANTHER" id="PTHR37816">
    <property type="entry name" value="YALI0E33011P"/>
    <property type="match status" value="1"/>
</dbReference>
<accession>A0ABU0BGB3</accession>